<evidence type="ECO:0000259" key="3">
    <source>
        <dbReference type="Pfam" id="PF12849"/>
    </source>
</evidence>
<dbReference type="EMBL" id="JFYZ01000028">
    <property type="protein sequence ID" value="EZP79285.1"/>
    <property type="molecule type" value="Genomic_DNA"/>
</dbReference>
<dbReference type="Proteomes" id="UP000024329">
    <property type="component" value="Unassembled WGS sequence"/>
</dbReference>
<dbReference type="Gene3D" id="3.40.190.10">
    <property type="entry name" value="Periplasmic binding protein-like II"/>
    <property type="match status" value="4"/>
</dbReference>
<evidence type="ECO:0000256" key="1">
    <source>
        <dbReference type="ARBA" id="ARBA00022729"/>
    </source>
</evidence>
<feature type="chain" id="PRO_5001556911" evidence="2">
    <location>
        <begin position="41"/>
        <end position="829"/>
    </location>
</feature>
<dbReference type="PANTHER" id="PTHR30570:SF6">
    <property type="entry name" value="PHOSPHATE-BINDING PROTEIN PSTS"/>
    <property type="match status" value="1"/>
</dbReference>
<dbReference type="RefSeq" id="WP_231958336.1">
    <property type="nucleotide sequence ID" value="NZ_CP017076.1"/>
</dbReference>
<dbReference type="InterPro" id="IPR050811">
    <property type="entry name" value="Phosphate_ABC_transporter"/>
</dbReference>
<dbReference type="PANTHER" id="PTHR30570">
    <property type="entry name" value="PERIPLASMIC PHOSPHATE BINDING COMPONENT OF PHOSPHATE ABC TRANSPORTER"/>
    <property type="match status" value="1"/>
</dbReference>
<evidence type="ECO:0000313" key="5">
    <source>
        <dbReference type="Proteomes" id="UP000024329"/>
    </source>
</evidence>
<dbReference type="AlphaFoldDB" id="A0A031JQT6"/>
<evidence type="ECO:0000313" key="4">
    <source>
        <dbReference type="EMBL" id="EZP79285.1"/>
    </source>
</evidence>
<evidence type="ECO:0000256" key="2">
    <source>
        <dbReference type="SAM" id="SignalP"/>
    </source>
</evidence>
<dbReference type="PATRIC" id="fig|158500.4.peg.4243"/>
<keyword evidence="1 2" id="KW-0732">Signal</keyword>
<organism evidence="4 5">
    <name type="scientific">Novosphingobium resinovorum</name>
    <dbReference type="NCBI Taxonomy" id="158500"/>
    <lineage>
        <taxon>Bacteria</taxon>
        <taxon>Pseudomonadati</taxon>
        <taxon>Pseudomonadota</taxon>
        <taxon>Alphaproteobacteria</taxon>
        <taxon>Sphingomonadales</taxon>
        <taxon>Sphingomonadaceae</taxon>
        <taxon>Novosphingobium</taxon>
    </lineage>
</organism>
<feature type="domain" description="PBP" evidence="3">
    <location>
        <begin position="578"/>
        <end position="775"/>
    </location>
</feature>
<dbReference type="SUPFAM" id="SSF53850">
    <property type="entry name" value="Periplasmic binding protein-like II"/>
    <property type="match status" value="2"/>
</dbReference>
<feature type="signal peptide" evidence="2">
    <location>
        <begin position="1"/>
        <end position="40"/>
    </location>
</feature>
<reference evidence="4 5" key="1">
    <citation type="submission" date="2014-03" db="EMBL/GenBank/DDBJ databases">
        <title>Whole genome sequence of Novosphingobium resinovorum KF1.</title>
        <authorList>
            <person name="Gan H.M."/>
            <person name="Gan H.Y."/>
            <person name="Chew T.H."/>
            <person name="Savka M.A."/>
        </authorList>
    </citation>
    <scope>NUCLEOTIDE SEQUENCE [LARGE SCALE GENOMIC DNA]</scope>
    <source>
        <strain evidence="4 5">KF1</strain>
    </source>
</reference>
<accession>A0A031JQT6</accession>
<name>A0A031JQT6_9SPHN</name>
<dbReference type="eggNOG" id="COG0226">
    <property type="taxonomic scope" value="Bacteria"/>
</dbReference>
<comment type="caution">
    <text evidence="4">The sequence shown here is derived from an EMBL/GenBank/DDBJ whole genome shotgun (WGS) entry which is preliminary data.</text>
</comment>
<feature type="domain" description="PBP" evidence="3">
    <location>
        <begin position="111"/>
        <end position="401"/>
    </location>
</feature>
<sequence>MTSRSGRTAAVHRSTSRALAASSRYAIGAVMLCGLAAAQAQDTAPPAPSHAQDDKRATGESYQQIIDRLGDGMLENLVIRGEHNARTDARAKKRFYTQLAPMDDYPAYAPKQQLSGTIRISGLYLHDGLIKDQWVAAFQKFQPGVKVEIVQQGTIASGKVDIQTGPRIADRLREVSEYERSTKQRIFEVDWATGSYNVPGWSPGFVIFVHKDNPIAHMSVDQLDGIFAGARTGGWKGTTWDPGSARGADKNLRTWGQLGLTGEWADKPIHIYGRPLKYNIQLGFERKVFQGGDIWNENTMEYSHEMNPDYTRYTSSVEMVKDMAADKYGIVFSDMGSSIPGVRALPLAATKAGPFVAITEQSLRDRSYPLFIEQWAQARLAPGKPLNPLVKEFLTFMLSREGQDAIQRDGKWFTVPASHAREMIARLDAIGPQVDERELGLQTDMIAPKKWEGESPDETGKVSATQAYYTKRFDLSGLPAYKPGAQVSGVIRMPASGQMMASKVGPALVAAFEKLHPGVKFEFKDGDLNSGQVDVSMGRKWTTYFAGEYYNFQMKHERSPREIQIATGSADVSGWSPAFAILVNAKNPIKGLSVKQLDGIFGGPRRGGWAGTTWRRQAGRGADQNIRTWAQAGVTGYCANKPINVVIPPLKYHLMSVFERKVLAGGNIWNDTAREVPLALNADKSRTVPSADRAKIVAEDPCAITFAPSTFAAAGTRVVPISDAKGKAFVKPSLDTVQQGSYPLGLGVYAYADQLAGQPMEPRLKEFLRFVLSREGQEIVQADGKWLPLTAKVARAQMEKLDVVTPQVVAPKPAKKPDIYLPPDSSEGS</sequence>
<gene>
    <name evidence="4" type="ORF">BV97_04174</name>
</gene>
<dbReference type="Pfam" id="PF12849">
    <property type="entry name" value="PBP_like_2"/>
    <property type="match status" value="2"/>
</dbReference>
<proteinExistence type="predicted"/>
<dbReference type="InterPro" id="IPR024370">
    <property type="entry name" value="PBP_domain"/>
</dbReference>
<protein>
    <submittedName>
        <fullName evidence="4">Phosphate binding protein</fullName>
    </submittedName>
</protein>